<dbReference type="PANTHER" id="PTHR13035">
    <property type="entry name" value="PROTEIN N-TERMINAL GLUTAMINE AMIDOHYDROLASE"/>
    <property type="match status" value="1"/>
</dbReference>
<dbReference type="PANTHER" id="PTHR13035:SF0">
    <property type="entry name" value="PROTEIN N-TERMINAL GLUTAMINE AMIDOHYDROLASE"/>
    <property type="match status" value="1"/>
</dbReference>
<dbReference type="EC" id="3.5.1.122" evidence="3 8"/>
<sequence length="229" mass="26110">MSHSAPFLPHRQHTPNYCEENVYLLATALAQERSISSAYDIYAVFISNATQRVALWNQKAARRPDAVVIWDYHVILILKPLPTHTAINGSDPRSWVYDLDSTLCTPCPMTEYLHRTFFPMFEEFQSLFRVIPVDLFLKYFASDRRHMLTRSVNAQVDPESGESLVVNLTYISPLPTWPAIRGILATTENNLMEKYVQMGEYTEGEESVENTDGRYGSVHTLAQLVSMTA</sequence>
<dbReference type="EMBL" id="ML178815">
    <property type="protein sequence ID" value="TFL06488.1"/>
    <property type="molecule type" value="Genomic_DNA"/>
</dbReference>
<dbReference type="InterPro" id="IPR039733">
    <property type="entry name" value="NTAQ1"/>
</dbReference>
<reference evidence="10 11" key="1">
    <citation type="journal article" date="2019" name="Nat. Ecol. Evol.">
        <title>Megaphylogeny resolves global patterns of mushroom evolution.</title>
        <authorList>
            <person name="Varga T."/>
            <person name="Krizsan K."/>
            <person name="Foldi C."/>
            <person name="Dima B."/>
            <person name="Sanchez-Garcia M."/>
            <person name="Sanchez-Ramirez S."/>
            <person name="Szollosi G.J."/>
            <person name="Szarkandi J.G."/>
            <person name="Papp V."/>
            <person name="Albert L."/>
            <person name="Andreopoulos W."/>
            <person name="Angelini C."/>
            <person name="Antonin V."/>
            <person name="Barry K.W."/>
            <person name="Bougher N.L."/>
            <person name="Buchanan P."/>
            <person name="Buyck B."/>
            <person name="Bense V."/>
            <person name="Catcheside P."/>
            <person name="Chovatia M."/>
            <person name="Cooper J."/>
            <person name="Damon W."/>
            <person name="Desjardin D."/>
            <person name="Finy P."/>
            <person name="Geml J."/>
            <person name="Haridas S."/>
            <person name="Hughes K."/>
            <person name="Justo A."/>
            <person name="Karasinski D."/>
            <person name="Kautmanova I."/>
            <person name="Kiss B."/>
            <person name="Kocsube S."/>
            <person name="Kotiranta H."/>
            <person name="LaButti K.M."/>
            <person name="Lechner B.E."/>
            <person name="Liimatainen K."/>
            <person name="Lipzen A."/>
            <person name="Lukacs Z."/>
            <person name="Mihaltcheva S."/>
            <person name="Morgado L.N."/>
            <person name="Niskanen T."/>
            <person name="Noordeloos M.E."/>
            <person name="Ohm R.A."/>
            <person name="Ortiz-Santana B."/>
            <person name="Ovrebo C."/>
            <person name="Racz N."/>
            <person name="Riley R."/>
            <person name="Savchenko A."/>
            <person name="Shiryaev A."/>
            <person name="Soop K."/>
            <person name="Spirin V."/>
            <person name="Szebenyi C."/>
            <person name="Tomsovsky M."/>
            <person name="Tulloss R.E."/>
            <person name="Uehling J."/>
            <person name="Grigoriev I.V."/>
            <person name="Vagvolgyi C."/>
            <person name="Papp T."/>
            <person name="Martin F.M."/>
            <person name="Miettinen O."/>
            <person name="Hibbett D.S."/>
            <person name="Nagy L.G."/>
        </authorList>
    </citation>
    <scope>NUCLEOTIDE SEQUENCE [LARGE SCALE GENOMIC DNA]</scope>
    <source>
        <strain evidence="10 11">CBS 309.79</strain>
    </source>
</reference>
<evidence type="ECO:0000256" key="2">
    <source>
        <dbReference type="ARBA" id="ARBA00011245"/>
    </source>
</evidence>
<dbReference type="AlphaFoldDB" id="A0A5C3QYS3"/>
<evidence type="ECO:0000256" key="5">
    <source>
        <dbReference type="ARBA" id="ARBA00022801"/>
    </source>
</evidence>
<gene>
    <name evidence="10" type="ORF">BDV98DRAFT_152731</name>
</gene>
<dbReference type="InterPro" id="IPR037132">
    <property type="entry name" value="N_Gln_amidohydro_ab_roll_sf"/>
</dbReference>
<dbReference type="GO" id="GO:0070773">
    <property type="term" value="F:protein-N-terminal glutamine amidohydrolase activity"/>
    <property type="evidence" value="ECO:0007669"/>
    <property type="project" value="UniProtKB-UniRule"/>
</dbReference>
<evidence type="ECO:0000256" key="6">
    <source>
        <dbReference type="ARBA" id="ARBA00029677"/>
    </source>
</evidence>
<comment type="function">
    <text evidence="8">Mediates the side-chain deamidation of N-terminal glutamine residues to glutamate, an important step in N-end rule pathway of protein degradation. Conversion of the resulting N-terminal glutamine to glutamate renders the protein susceptible to arginylation, polyubiquitination and degradation as specified by the N-end rule. Does not act on substrates with internal or C-terminal glutamine and does not act on non-glutamine residues in any position.</text>
</comment>
<comment type="subunit">
    <text evidence="2 8">Monomer.</text>
</comment>
<evidence type="ECO:0000313" key="10">
    <source>
        <dbReference type="EMBL" id="TFL06488.1"/>
    </source>
</evidence>
<dbReference type="Gene3D" id="3.10.620.10">
    <property type="entry name" value="Protein N-terminal glutamine amidohydrolase, alpha beta roll"/>
    <property type="match status" value="1"/>
</dbReference>
<keyword evidence="5 8" id="KW-0378">Hydrolase</keyword>
<evidence type="ECO:0000256" key="4">
    <source>
        <dbReference type="ARBA" id="ARBA00021247"/>
    </source>
</evidence>
<feature type="domain" description="Protein N-terminal glutamine amidohydrolase alpha beta roll" evidence="9">
    <location>
        <begin position="13"/>
        <end position="226"/>
    </location>
</feature>
<dbReference type="GO" id="GO:0008418">
    <property type="term" value="F:protein-N-terminal asparagine amidohydrolase activity"/>
    <property type="evidence" value="ECO:0007669"/>
    <property type="project" value="UniProtKB-UniRule"/>
</dbReference>
<evidence type="ECO:0000256" key="3">
    <source>
        <dbReference type="ARBA" id="ARBA00012718"/>
    </source>
</evidence>
<evidence type="ECO:0000256" key="8">
    <source>
        <dbReference type="RuleBase" id="RU367082"/>
    </source>
</evidence>
<organism evidence="10 11">
    <name type="scientific">Pterulicium gracile</name>
    <dbReference type="NCBI Taxonomy" id="1884261"/>
    <lineage>
        <taxon>Eukaryota</taxon>
        <taxon>Fungi</taxon>
        <taxon>Dikarya</taxon>
        <taxon>Basidiomycota</taxon>
        <taxon>Agaricomycotina</taxon>
        <taxon>Agaricomycetes</taxon>
        <taxon>Agaricomycetidae</taxon>
        <taxon>Agaricales</taxon>
        <taxon>Pleurotineae</taxon>
        <taxon>Pterulaceae</taxon>
        <taxon>Pterulicium</taxon>
    </lineage>
</organism>
<name>A0A5C3QYS3_9AGAR</name>
<evidence type="ECO:0000256" key="1">
    <source>
        <dbReference type="ARBA" id="ARBA00008985"/>
    </source>
</evidence>
<dbReference type="GO" id="GO:0005829">
    <property type="term" value="C:cytosol"/>
    <property type="evidence" value="ECO:0007669"/>
    <property type="project" value="TreeGrafter"/>
</dbReference>
<keyword evidence="11" id="KW-1185">Reference proteome</keyword>
<protein>
    <recommendedName>
        <fullName evidence="4 8">Protein N-terminal glutamine amidohydrolase</fullName>
        <ecNumber evidence="3 8">3.5.1.122</ecNumber>
    </recommendedName>
    <alternativeName>
        <fullName evidence="6 8">Protein NH2-terminal glutamine deamidase</fullName>
    </alternativeName>
</protein>
<accession>A0A5C3QYS3</accession>
<comment type="catalytic activity">
    <reaction evidence="7 8">
        <text>N-terminal L-glutaminyl-[protein] + H2O = N-terminal L-glutamyl-[protein] + NH4(+)</text>
        <dbReference type="Rhea" id="RHEA:50680"/>
        <dbReference type="Rhea" id="RHEA-COMP:12668"/>
        <dbReference type="Rhea" id="RHEA-COMP:12777"/>
        <dbReference type="ChEBI" id="CHEBI:15377"/>
        <dbReference type="ChEBI" id="CHEBI:28938"/>
        <dbReference type="ChEBI" id="CHEBI:64721"/>
        <dbReference type="ChEBI" id="CHEBI:64722"/>
        <dbReference type="EC" id="3.5.1.122"/>
    </reaction>
</comment>
<dbReference type="GO" id="GO:0005634">
    <property type="term" value="C:nucleus"/>
    <property type="evidence" value="ECO:0007669"/>
    <property type="project" value="TreeGrafter"/>
</dbReference>
<dbReference type="Pfam" id="PF09764">
    <property type="entry name" value="Nt_Gln_amidase"/>
    <property type="match status" value="1"/>
</dbReference>
<dbReference type="Proteomes" id="UP000305067">
    <property type="component" value="Unassembled WGS sequence"/>
</dbReference>
<comment type="similarity">
    <text evidence="1 8">Belongs to the NTAQ1 family.</text>
</comment>
<evidence type="ECO:0000313" key="11">
    <source>
        <dbReference type="Proteomes" id="UP000305067"/>
    </source>
</evidence>
<proteinExistence type="inferred from homology"/>
<dbReference type="OrthoDB" id="191192at2759"/>
<evidence type="ECO:0000259" key="9">
    <source>
        <dbReference type="Pfam" id="PF09764"/>
    </source>
</evidence>
<evidence type="ECO:0000256" key="7">
    <source>
        <dbReference type="ARBA" id="ARBA00048768"/>
    </source>
</evidence>
<dbReference type="InterPro" id="IPR023128">
    <property type="entry name" value="Prot_N_Gln_amidohydro_ab_roll"/>
</dbReference>